<accession>K0TIW4</accession>
<evidence type="ECO:0000256" key="1">
    <source>
        <dbReference type="SAM" id="MobiDB-lite"/>
    </source>
</evidence>
<organism evidence="2 3">
    <name type="scientific">Thalassiosira oceanica</name>
    <name type="common">Marine diatom</name>
    <dbReference type="NCBI Taxonomy" id="159749"/>
    <lineage>
        <taxon>Eukaryota</taxon>
        <taxon>Sar</taxon>
        <taxon>Stramenopiles</taxon>
        <taxon>Ochrophyta</taxon>
        <taxon>Bacillariophyta</taxon>
        <taxon>Coscinodiscophyceae</taxon>
        <taxon>Thalassiosirophycidae</taxon>
        <taxon>Thalassiosirales</taxon>
        <taxon>Thalassiosiraceae</taxon>
        <taxon>Thalassiosira</taxon>
    </lineage>
</organism>
<dbReference type="AlphaFoldDB" id="K0TIW4"/>
<reference evidence="2 3" key="1">
    <citation type="journal article" date="2012" name="Genome Biol.">
        <title>Genome and low-iron response of an oceanic diatom adapted to chronic iron limitation.</title>
        <authorList>
            <person name="Lommer M."/>
            <person name="Specht M."/>
            <person name="Roy A.S."/>
            <person name="Kraemer L."/>
            <person name="Andreson R."/>
            <person name="Gutowska M.A."/>
            <person name="Wolf J."/>
            <person name="Bergner S.V."/>
            <person name="Schilhabel M.B."/>
            <person name="Klostermeier U.C."/>
            <person name="Beiko R.G."/>
            <person name="Rosenstiel P."/>
            <person name="Hippler M."/>
            <person name="Laroche J."/>
        </authorList>
    </citation>
    <scope>NUCLEOTIDE SEQUENCE [LARGE SCALE GENOMIC DNA]</scope>
    <source>
        <strain evidence="2 3">CCMP1005</strain>
    </source>
</reference>
<sequence>MSVFRHERISPSNATWLVADLFSHALLLYFQQISKFLAKLLHKGQGDNNGYADKIVSKALTPNNKEFLELLTSQSTDGVVQLEGSALKVRYMPHLLPGGGSYIANCSNDYFQPCILPGAITSLVPVLLPTSTDLSAMPSLPSDCPSHTQDQLRASQVFDNELVEDCAQGGSISRKHNNTYGCLSLIGDAADSDDEGALAGLIGDKMAAVFKAGGCVLADDWPLGFSPANLMEEATRSYFLRLGPYEEDPSTKPAVPASLTVVTQDADMVANNEALQRFTVAIRSLASGFDFDDNGIIDSSSEVTIPVLTPFGQRMSGTKSTSARISMLQTALRSNQINRPHNLSRYRTKTDWPSAFLTPLITGCGLSSTSWAQAQSDTNRQCTLANFSEMSSTMCVWLKEAVKAREESGVGLVPALRKNQTTLRMIPHELKHVSRVMAEVESLLSLLVHVPEDPGWTPGLVKLFLKMNKLLEGRLDKYFDDRRPNLQWLPMQEFLELDRLLSGCVESGNLAVNLAATENNCPSDYNTETLQAFVSGFMRTIKDLNEKSYSGDFVIMKYHDLIPVCAKDQDYVPPASSPTKRARLSIGPSTGGHQGGHDGSSSQDRPRPPSPPAQSDRGGFGFQSSRRGRRSSGGAPGSDRNSIGPRKDGFLCRIGGYMGDTLPSGLQSTIDQAFVTAGEASGPNVPFEKRKLWRNLSPDVQTQLINHVDRNRSLVMFNGRNRDIQASLGKDNQYTHLIGNVTHGQSG</sequence>
<dbReference type="EMBL" id="AGNL01000696">
    <property type="protein sequence ID" value="EJK77570.1"/>
    <property type="molecule type" value="Genomic_DNA"/>
</dbReference>
<evidence type="ECO:0000313" key="3">
    <source>
        <dbReference type="Proteomes" id="UP000266841"/>
    </source>
</evidence>
<protein>
    <submittedName>
        <fullName evidence="2">Uncharacterized protein</fullName>
    </submittedName>
</protein>
<evidence type="ECO:0000313" key="2">
    <source>
        <dbReference type="EMBL" id="EJK77570.1"/>
    </source>
</evidence>
<name>K0TIW4_THAOC</name>
<comment type="caution">
    <text evidence="2">The sequence shown here is derived from an EMBL/GenBank/DDBJ whole genome shotgun (WGS) entry which is preliminary data.</text>
</comment>
<feature type="compositionally biased region" description="Gly residues" evidence="1">
    <location>
        <begin position="589"/>
        <end position="598"/>
    </location>
</feature>
<dbReference type="Proteomes" id="UP000266841">
    <property type="component" value="Unassembled WGS sequence"/>
</dbReference>
<feature type="compositionally biased region" description="Low complexity" evidence="1">
    <location>
        <begin position="613"/>
        <end position="625"/>
    </location>
</feature>
<gene>
    <name evidence="2" type="ORF">THAOC_00591</name>
</gene>
<keyword evidence="3" id="KW-1185">Reference proteome</keyword>
<feature type="region of interest" description="Disordered" evidence="1">
    <location>
        <begin position="572"/>
        <end position="646"/>
    </location>
</feature>
<proteinExistence type="predicted"/>